<dbReference type="PANTHER" id="PTHR36091">
    <property type="entry name" value="ALTERED INHERITANCE OF MITOCHONDRIA PROTEIN 9, MITOCHONDRIAL"/>
    <property type="match status" value="1"/>
</dbReference>
<proteinExistence type="predicted"/>
<evidence type="ECO:0008006" key="3">
    <source>
        <dbReference type="Google" id="ProtNLM"/>
    </source>
</evidence>
<organism evidence="1 2">
    <name type="scientific">Pisolithus microcarpus 441</name>
    <dbReference type="NCBI Taxonomy" id="765257"/>
    <lineage>
        <taxon>Eukaryota</taxon>
        <taxon>Fungi</taxon>
        <taxon>Dikarya</taxon>
        <taxon>Basidiomycota</taxon>
        <taxon>Agaricomycotina</taxon>
        <taxon>Agaricomycetes</taxon>
        <taxon>Agaricomycetidae</taxon>
        <taxon>Boletales</taxon>
        <taxon>Sclerodermatineae</taxon>
        <taxon>Pisolithaceae</taxon>
        <taxon>Pisolithus</taxon>
    </lineage>
</organism>
<accession>A0A0C9XTQ3</accession>
<dbReference type="Proteomes" id="UP000054018">
    <property type="component" value="Unassembled WGS sequence"/>
</dbReference>
<protein>
    <recommendedName>
        <fullName evidence="3">Aminoglycoside phosphotransferase domain-containing protein</fullName>
    </recommendedName>
</protein>
<reference evidence="2" key="2">
    <citation type="submission" date="2015-01" db="EMBL/GenBank/DDBJ databases">
        <title>Evolutionary Origins and Diversification of the Mycorrhizal Mutualists.</title>
        <authorList>
            <consortium name="DOE Joint Genome Institute"/>
            <consortium name="Mycorrhizal Genomics Consortium"/>
            <person name="Kohler A."/>
            <person name="Kuo A."/>
            <person name="Nagy L.G."/>
            <person name="Floudas D."/>
            <person name="Copeland A."/>
            <person name="Barry K.W."/>
            <person name="Cichocki N."/>
            <person name="Veneault-Fourrey C."/>
            <person name="LaButti K."/>
            <person name="Lindquist E.A."/>
            <person name="Lipzen A."/>
            <person name="Lundell T."/>
            <person name="Morin E."/>
            <person name="Murat C."/>
            <person name="Riley R."/>
            <person name="Ohm R."/>
            <person name="Sun H."/>
            <person name="Tunlid A."/>
            <person name="Henrissat B."/>
            <person name="Grigoriev I.V."/>
            <person name="Hibbett D.S."/>
            <person name="Martin F."/>
        </authorList>
    </citation>
    <scope>NUCLEOTIDE SEQUENCE [LARGE SCALE GENOMIC DNA]</scope>
    <source>
        <strain evidence="2">441</strain>
    </source>
</reference>
<sequence>MEGALDAIPALYLISSSSVPNYKFQSRSLRAMLTLYRAHFTFHPRAPSPRLVACHVASFPSWRILVATFSNIRQGGGCNSHASYLCERRRDFNVDGLRQLSAGSVQRSTDDIESLRKIAEGGYNRIFLITVRDGFRMVARIPYPATTPKYFAVASEVATLAFLRSIGLPTPEVYGYSPTPDNPAGTEYIFMQFIEGTNLRDIISILRQLVVLESKMVSIAFPAGGSLYLTEDLANAARSASGPATPGIALKGKRFCVGPETSLPLWYGRRSQLDVDRGPCRTLPSFFITISNRLIIIEANAEGALVRGAEKELAYLWRFGRPLLPFQRERREVCRYQEQQPSDHIENLDRYLRIAPSLIVKDPTRDQFCIRHPDLQPSNISVSWSPDSNSYVIVGLNDWQHASVLHLSLQAGIPQWLQNFHDAGRQPMTPPSLPEDLDDLEGTRRRVEMELYHRRLLHYYYVEYTAKYNILHYAALTDPLHLLRCRLFLRARAPWEEAAENWEMLTGGDLPCPIVFDNPDDVLRNMIGVGPESWVPTEHYEEAMARCKRIKELGLAEIEEEEERARVAVHWPYDDMDEEDYM</sequence>
<evidence type="ECO:0000313" key="2">
    <source>
        <dbReference type="Proteomes" id="UP000054018"/>
    </source>
</evidence>
<evidence type="ECO:0000313" key="1">
    <source>
        <dbReference type="EMBL" id="KIK15745.1"/>
    </source>
</evidence>
<gene>
    <name evidence="1" type="ORF">PISMIDRAFT_16316</name>
</gene>
<dbReference type="InterPro" id="IPR011009">
    <property type="entry name" value="Kinase-like_dom_sf"/>
</dbReference>
<dbReference type="HOGENOM" id="CLU_019189_9_1_1"/>
<dbReference type="AlphaFoldDB" id="A0A0C9XTQ3"/>
<dbReference type="InterPro" id="IPR051035">
    <property type="entry name" value="Mito_inheritance_9"/>
</dbReference>
<keyword evidence="2" id="KW-1185">Reference proteome</keyword>
<dbReference type="STRING" id="765257.A0A0C9XTQ3"/>
<dbReference type="Gene3D" id="3.30.200.20">
    <property type="entry name" value="Phosphorylase Kinase, domain 1"/>
    <property type="match status" value="1"/>
</dbReference>
<dbReference type="PANTHER" id="PTHR36091:SF2">
    <property type="entry name" value="AMINOGLYCOSIDE PHOSPHOTRANSFERASE DOMAIN-CONTAINING PROTEIN"/>
    <property type="match status" value="1"/>
</dbReference>
<dbReference type="SUPFAM" id="SSF56112">
    <property type="entry name" value="Protein kinase-like (PK-like)"/>
    <property type="match status" value="1"/>
</dbReference>
<reference evidence="1 2" key="1">
    <citation type="submission" date="2014-04" db="EMBL/GenBank/DDBJ databases">
        <authorList>
            <consortium name="DOE Joint Genome Institute"/>
            <person name="Kuo A."/>
            <person name="Kohler A."/>
            <person name="Costa M.D."/>
            <person name="Nagy L.G."/>
            <person name="Floudas D."/>
            <person name="Copeland A."/>
            <person name="Barry K.W."/>
            <person name="Cichocki N."/>
            <person name="Veneault-Fourrey C."/>
            <person name="LaButti K."/>
            <person name="Lindquist E.A."/>
            <person name="Lipzen A."/>
            <person name="Lundell T."/>
            <person name="Morin E."/>
            <person name="Murat C."/>
            <person name="Sun H."/>
            <person name="Tunlid A."/>
            <person name="Henrissat B."/>
            <person name="Grigoriev I.V."/>
            <person name="Hibbett D.S."/>
            <person name="Martin F."/>
            <person name="Nordberg H.P."/>
            <person name="Cantor M.N."/>
            <person name="Hua S.X."/>
        </authorList>
    </citation>
    <scope>NUCLEOTIDE SEQUENCE [LARGE SCALE GENOMIC DNA]</scope>
    <source>
        <strain evidence="1 2">441</strain>
    </source>
</reference>
<dbReference type="GO" id="GO:0005739">
    <property type="term" value="C:mitochondrion"/>
    <property type="evidence" value="ECO:0007669"/>
    <property type="project" value="TreeGrafter"/>
</dbReference>
<name>A0A0C9XTQ3_9AGAM</name>
<dbReference type="OrthoDB" id="2831558at2759"/>
<dbReference type="EMBL" id="KN833879">
    <property type="protein sequence ID" value="KIK15745.1"/>
    <property type="molecule type" value="Genomic_DNA"/>
</dbReference>